<dbReference type="InterPro" id="IPR002347">
    <property type="entry name" value="SDR_fam"/>
</dbReference>
<dbReference type="STRING" id="1075402.AN216_07900"/>
<dbReference type="PROSITE" id="PS00061">
    <property type="entry name" value="ADH_SHORT"/>
    <property type="match status" value="1"/>
</dbReference>
<dbReference type="PANTHER" id="PTHR42760">
    <property type="entry name" value="SHORT-CHAIN DEHYDROGENASES/REDUCTASES FAMILY MEMBER"/>
    <property type="match status" value="1"/>
</dbReference>
<evidence type="ECO:0000256" key="1">
    <source>
        <dbReference type="ARBA" id="ARBA00006484"/>
    </source>
</evidence>
<reference evidence="4 5" key="1">
    <citation type="journal article" date="2016" name="Front. Microbiol.">
        <title>Comparative Genomics Analysis of Streptomyces Species Reveals Their Adaptation to the Marine Environment and Their Diversity at the Genomic Level.</title>
        <authorList>
            <person name="Tian X."/>
            <person name="Zhang Z."/>
            <person name="Yang T."/>
            <person name="Chen M."/>
            <person name="Li J."/>
            <person name="Chen F."/>
            <person name="Yang J."/>
            <person name="Li W."/>
            <person name="Zhang B."/>
            <person name="Zhang Z."/>
            <person name="Wu J."/>
            <person name="Zhang C."/>
            <person name="Long L."/>
            <person name="Xiao J."/>
        </authorList>
    </citation>
    <scope>NUCLEOTIDE SEQUENCE [LARGE SCALE GENOMIC DNA]</scope>
    <source>
        <strain evidence="4 5">SCSIO 02100</strain>
    </source>
</reference>
<dbReference type="CDD" id="cd05233">
    <property type="entry name" value="SDR_c"/>
    <property type="match status" value="1"/>
</dbReference>
<dbReference type="Pfam" id="PF13561">
    <property type="entry name" value="adh_short_C2"/>
    <property type="match status" value="1"/>
</dbReference>
<evidence type="ECO:0000259" key="3">
    <source>
        <dbReference type="SMART" id="SM00822"/>
    </source>
</evidence>
<dbReference type="AlphaFoldDB" id="A0A1E7KK46"/>
<feature type="domain" description="Ketoreductase" evidence="3">
    <location>
        <begin position="9"/>
        <end position="190"/>
    </location>
</feature>
<protein>
    <submittedName>
        <fullName evidence="4">Gluconate 5-dehydrogenase</fullName>
    </submittedName>
</protein>
<evidence type="ECO:0000313" key="4">
    <source>
        <dbReference type="EMBL" id="OEV04359.1"/>
    </source>
</evidence>
<dbReference type="FunFam" id="3.40.50.720:FF:000084">
    <property type="entry name" value="Short-chain dehydrogenase reductase"/>
    <property type="match status" value="1"/>
</dbReference>
<dbReference type="SMART" id="SM00822">
    <property type="entry name" value="PKS_KR"/>
    <property type="match status" value="1"/>
</dbReference>
<comment type="similarity">
    <text evidence="1">Belongs to the short-chain dehydrogenases/reductases (SDR) family.</text>
</comment>
<proteinExistence type="inferred from homology"/>
<name>A0A1E7KK46_9ACTN</name>
<organism evidence="4 5">
    <name type="scientific">Streptomyces oceani</name>
    <dbReference type="NCBI Taxonomy" id="1075402"/>
    <lineage>
        <taxon>Bacteria</taxon>
        <taxon>Bacillati</taxon>
        <taxon>Actinomycetota</taxon>
        <taxon>Actinomycetes</taxon>
        <taxon>Kitasatosporales</taxon>
        <taxon>Streptomycetaceae</taxon>
        <taxon>Streptomyces</taxon>
    </lineage>
</organism>
<dbReference type="InterPro" id="IPR057326">
    <property type="entry name" value="KR_dom"/>
</dbReference>
<sequence length="292" mass="31152">MKIFDLSGRTCLVTGAAGGIGGVLALGLAEAGADVVLSDRPGSERLATLAEEIRGTGRRATVREQDLSRPEELLGFVDAVWAEVGRVDVLVNCAGVARLSRFNEVDPDDWHTTLTTNLTAPFLLSRRTAEHMIHRGVQGRIVMLSSKNGIVGEPGLVAYNASKAGLEQLTQSLALELGEHGITVNAIAPGVIETGIDADFELERSAFEAYYREHIPLRHRFGSPRELVGALLLLASDAGSYITGQSVVVDGGVLASQLPRMQFMRPYVNALEARDAEQHGADGARGAGEERS</sequence>
<dbReference type="PANTHER" id="PTHR42760:SF133">
    <property type="entry name" value="3-OXOACYL-[ACYL-CARRIER-PROTEIN] REDUCTASE"/>
    <property type="match status" value="1"/>
</dbReference>
<keyword evidence="2" id="KW-0560">Oxidoreductase</keyword>
<dbReference type="PRINTS" id="PR00081">
    <property type="entry name" value="GDHRDH"/>
</dbReference>
<comment type="caution">
    <text evidence="4">The sequence shown here is derived from an EMBL/GenBank/DDBJ whole genome shotgun (WGS) entry which is preliminary data.</text>
</comment>
<keyword evidence="5" id="KW-1185">Reference proteome</keyword>
<dbReference type="RefSeq" id="WP_107401932.1">
    <property type="nucleotide sequence ID" value="NZ_LJGU01000114.1"/>
</dbReference>
<dbReference type="PATRIC" id="fig|1075402.3.peg.4387"/>
<evidence type="ECO:0000256" key="2">
    <source>
        <dbReference type="ARBA" id="ARBA00023002"/>
    </source>
</evidence>
<dbReference type="GO" id="GO:0016616">
    <property type="term" value="F:oxidoreductase activity, acting on the CH-OH group of donors, NAD or NADP as acceptor"/>
    <property type="evidence" value="ECO:0007669"/>
    <property type="project" value="TreeGrafter"/>
</dbReference>
<dbReference type="EMBL" id="LJGU01000114">
    <property type="protein sequence ID" value="OEV04359.1"/>
    <property type="molecule type" value="Genomic_DNA"/>
</dbReference>
<evidence type="ECO:0000313" key="5">
    <source>
        <dbReference type="Proteomes" id="UP000176101"/>
    </source>
</evidence>
<dbReference type="InterPro" id="IPR020904">
    <property type="entry name" value="Sc_DH/Rdtase_CS"/>
</dbReference>
<dbReference type="SUPFAM" id="SSF51735">
    <property type="entry name" value="NAD(P)-binding Rossmann-fold domains"/>
    <property type="match status" value="1"/>
</dbReference>
<dbReference type="InterPro" id="IPR036291">
    <property type="entry name" value="NAD(P)-bd_dom_sf"/>
</dbReference>
<gene>
    <name evidence="4" type="ORF">AN216_07900</name>
</gene>
<dbReference type="OrthoDB" id="4481821at2"/>
<accession>A0A1E7KK46</accession>
<dbReference type="Proteomes" id="UP000176101">
    <property type="component" value="Unassembled WGS sequence"/>
</dbReference>
<dbReference type="PRINTS" id="PR00080">
    <property type="entry name" value="SDRFAMILY"/>
</dbReference>
<dbReference type="Gene3D" id="3.40.50.720">
    <property type="entry name" value="NAD(P)-binding Rossmann-like Domain"/>
    <property type="match status" value="1"/>
</dbReference>